<evidence type="ECO:0000256" key="3">
    <source>
        <dbReference type="SAM" id="MobiDB-lite"/>
    </source>
</evidence>
<dbReference type="InterPro" id="IPR052055">
    <property type="entry name" value="Hepadnavirus_pol/RT"/>
</dbReference>
<reference evidence="6" key="1">
    <citation type="submission" date="2021-02" db="EMBL/GenBank/DDBJ databases">
        <authorList>
            <person name="Dougan E. K."/>
            <person name="Rhodes N."/>
            <person name="Thang M."/>
            <person name="Chan C."/>
        </authorList>
    </citation>
    <scope>NUCLEOTIDE SEQUENCE</scope>
</reference>
<keyword evidence="2" id="KW-0479">Metal-binding</keyword>
<feature type="region of interest" description="Disordered" evidence="3">
    <location>
        <begin position="7"/>
        <end position="26"/>
    </location>
</feature>
<gene>
    <name evidence="6" type="ORF">SNEC2469_LOCUS29767</name>
</gene>
<feature type="region of interest" description="Disordered" evidence="3">
    <location>
        <begin position="2571"/>
        <end position="2614"/>
    </location>
</feature>
<evidence type="ECO:0000256" key="4">
    <source>
        <dbReference type="SAM" id="Phobius"/>
    </source>
</evidence>
<proteinExistence type="predicted"/>
<dbReference type="GO" id="GO:0015074">
    <property type="term" value="P:DNA integration"/>
    <property type="evidence" value="ECO:0007669"/>
    <property type="project" value="InterPro"/>
</dbReference>
<keyword evidence="7" id="KW-1185">Reference proteome</keyword>
<protein>
    <recommendedName>
        <fullName evidence="5">C3H1-type domain-containing protein</fullName>
    </recommendedName>
</protein>
<dbReference type="PANTHER" id="PTHR33050">
    <property type="entry name" value="REVERSE TRANSCRIPTASE DOMAIN-CONTAINING PROTEIN"/>
    <property type="match status" value="1"/>
</dbReference>
<feature type="domain" description="C3H1-type" evidence="5">
    <location>
        <begin position="2627"/>
        <end position="2654"/>
    </location>
</feature>
<dbReference type="PROSITE" id="PS50103">
    <property type="entry name" value="ZF_C3H1"/>
    <property type="match status" value="1"/>
</dbReference>
<feature type="compositionally biased region" description="Basic and acidic residues" evidence="3">
    <location>
        <begin position="1169"/>
        <end position="1181"/>
    </location>
</feature>
<keyword evidence="1" id="KW-0233">DNA recombination</keyword>
<organism evidence="6 7">
    <name type="scientific">Symbiodinium necroappetens</name>
    <dbReference type="NCBI Taxonomy" id="1628268"/>
    <lineage>
        <taxon>Eukaryota</taxon>
        <taxon>Sar</taxon>
        <taxon>Alveolata</taxon>
        <taxon>Dinophyceae</taxon>
        <taxon>Suessiales</taxon>
        <taxon>Symbiodiniaceae</taxon>
        <taxon>Symbiodinium</taxon>
    </lineage>
</organism>
<evidence type="ECO:0000256" key="1">
    <source>
        <dbReference type="ARBA" id="ARBA00023172"/>
    </source>
</evidence>
<dbReference type="Gene3D" id="1.10.443.10">
    <property type="entry name" value="Intergrase catalytic core"/>
    <property type="match status" value="1"/>
</dbReference>
<dbReference type="GO" id="GO:0003677">
    <property type="term" value="F:DNA binding"/>
    <property type="evidence" value="ECO:0007669"/>
    <property type="project" value="InterPro"/>
</dbReference>
<evidence type="ECO:0000259" key="5">
    <source>
        <dbReference type="PROSITE" id="PS50103"/>
    </source>
</evidence>
<keyword evidence="2" id="KW-0863">Zinc-finger</keyword>
<feature type="compositionally biased region" description="Low complexity" evidence="3">
    <location>
        <begin position="2187"/>
        <end position="2208"/>
    </location>
</feature>
<keyword evidence="4" id="KW-0812">Transmembrane</keyword>
<evidence type="ECO:0000313" key="6">
    <source>
        <dbReference type="EMBL" id="CAE7892866.1"/>
    </source>
</evidence>
<comment type="caution">
    <text evidence="6">The sequence shown here is derived from an EMBL/GenBank/DDBJ whole genome shotgun (WGS) entry which is preliminary data.</text>
</comment>
<dbReference type="GO" id="GO:0006310">
    <property type="term" value="P:DNA recombination"/>
    <property type="evidence" value="ECO:0007669"/>
    <property type="project" value="UniProtKB-KW"/>
</dbReference>
<keyword evidence="2" id="KW-0862">Zinc</keyword>
<dbReference type="PANTHER" id="PTHR33050:SF7">
    <property type="entry name" value="RIBONUCLEASE H"/>
    <property type="match status" value="1"/>
</dbReference>
<evidence type="ECO:0000313" key="7">
    <source>
        <dbReference type="Proteomes" id="UP000601435"/>
    </source>
</evidence>
<dbReference type="InterPro" id="IPR013762">
    <property type="entry name" value="Integrase-like_cat_sf"/>
</dbReference>
<dbReference type="OrthoDB" id="446455at2759"/>
<dbReference type="InterPro" id="IPR000571">
    <property type="entry name" value="Znf_CCCH"/>
</dbReference>
<dbReference type="InterPro" id="IPR011010">
    <property type="entry name" value="DNA_brk_join_enz"/>
</dbReference>
<sequence length="3568" mass="386697">MAYWYERNLQGTNNPDSDTWSQSSQRNQDWYASDLSDWAKSSKTSAPTALKPTLPASFQSDDKFWDKQAIGRQGHQLYKEVQPLEWIRTIVVAVVAQAIMSWVPQVDLDSLTQAIEQLHLATGPLARAVHRPQSSSSDGWVVVPADSPTSKASSPLQSRALRACCAWWLVLLLLCVLSGPAVLGTPDFKLASSRFYVVLRNGRGGEPACYHSFASFKRDVARPERVACRCSLAPHPAVMASDMLVFASEGHLFPYLARPPVAGSPGDGDRRVLCVPVLPSNGGFLLALPAGSIPPSLLSRGQGAGAKDMIGPSTELTVPAAKPGPKRVTTAQLADQLGSISQLLPTITSQLKEISEKQRALEEKVEKRRAVGPPPTAKAAAPAFVEDGPQQDMLELADPAFRKLGDGSATSALTQQTQALTQLVAHLIQNSEGGADFGGGQRMPGLSSKGSAKRERLLAELAEKNGSFMLAVAQQGYRRMYGGYESQRELALTMHMTTQIADVLLAGETEPALDLLALMMTCLEQVCQDGGKWEVGYILSLFPEPAHQVFSSKGSPQNPRLRAWAPLCPAPWATTALAFLKEADNTMAGKKPQDQRPRRGNLWMQPPNRHQAKALDYIGRLIKTCAGCFGSPHLKFSTDKYGPSFPGVKLDEPAAFANWDPSDHLDDLFFLAFRVPDLSKESAVKVYDLARRWDSLGTLSGPSSALPCGPQLTSFYLDPRRQEFSISVTDRSDFYHQLAVPPRRALRNVLVPPLAASRVADLQAFKAQPLLDDVPSGLRRGRPCKKLFACFGAVLQGDALGVEVATSSHGRLLCAGGLLDPTSRLCGGQTFPHGAPEDLVQGLIIDDFFAISWIEVGAKVPSLASRALAQARAIYAKEGLKGSVEKDIDGSSCATVGGAELDASASTRARGVVAVGPPRAKRLGLAAITLESCRLKKTSDVLHLCLVGGWVSGFCFRKPLMACFDKVFTFVNATEVDSNRPRVLDLSRSVADELVLAASLSHLFFSVSIEYDPASTRVFEWAAFLVESGRLLAVDPRLGRTPLRPSSKLGGTFAKGRTWRRDLLKPAPGDSCDEEVWLEDSPVQTVGGKLAATVFLPGSLPATSAWRGVSVPRPPLVDFDSSLGFPGEGPSPLSICAFVWWGVLFALFVQGVQGPVPLASSHGFLLPRSARDQQRQERRGTGDLPLGRPVEPATQKNREFLWSSFCEWLASAGIERALFETVEGQQDIDGINAILGRYGRELYRAGRPYAHFSETLNVFSSRVPKLRRLLQPAWDVAFAWRCWWPTALLWGWARVAGALALAWGGLLRIGEVLGAFRSDLLLPSDVQGTSDYALLSIRNPKTRFSAARHQAVRVDQPDLLAVLELVFQKVPSGCKLWPFSGQTLRSRFQQLCSSLQLPIGRSPGKNGLELSSLRAGGATWLMNTVEDSEFVRLRGRWLSHRIMEIYIQETTSLQFLPTLPAASRVKVFLALETFPEILNRVTFFTSAGILPTIWFKLLAEGSFTTTDGRTMGGRLRKAAVAQNGIRTIVVAVVAQAALRTRPSEILGPGLEALLGALAPGSLVLLFIGFDGSVVSASFTGGWPDISCTMASFPSGSTSSPARGGGRAEVAPADIDRLIFTARVQGLPDSLPRLPWESGVMAMIFGDGILPKPVVVQPCAPSKDTTTADGDPILASASRVRPAPSTLFEKSFASRADVPVHEEDERLWTMAVGKWCSIFALAHSDPGQVGEQAAQCFAAEGEAARDELLRDVFGLRSPRTAIKRANALLRCFRWHQREHDSVWPWDRPSITAFVRSLGDSVSAVSGLFEAMNFAHHVMGLPFHADILADRRLQGRAKRLAGDKPETKQQVPLTVEAVAKLERLVAGRTLCNTDTYVLGGLLFALYSRSRWSDLKQIHSIRIDFDDSDGVSGFVEARTREHKTSNTVRTKRRAMPLVAPFPGVTEASWVAAWQDAGRHLGVVWDNEPFGPLVRAPDSNGRLCARRCSSSEAGAMLCNALDLEGLERRTSHVLKGTTLAWVGKRGFSERDGLLLGHHAPGSSSLACYSRELLSAPLRAYRAMLREIRDNTFRPDTTRSGWLASCDNLELPKTGGFLSADVGGADALQAAVGLFAAGGAGPIDAGAQDELEHYRAHNLSEPAASSGPAGELGSWDEVDVFGEAPLEGESGLHAEQSEPGSAVDAGYDRPDSPSLGDSSSSSSSSSSEASETEGELLASKGALAERLNVLMKRYNGLAFVLPEFDFAFLCFRGCAQTDFWKYGCSCACTMAATSVLASTAAFNRRCESVGLAQVWIDALKNKGVTTLGKLSYAVSLPGTQPSVDDMDNFTATLRPGAPITLGDSSALKQLIFESQTMTVAELRSAMQSTDEVHRKLPASERSMRIEAQKQRLVGLPLEGPLAVAHSVYDKLATMRENDELKYLPPGECLTRDAELCNEKPPKALQLDANKTGLIFKDEEATSAMSIDTDLQLYQAMVRRALAMDLVGLATYATVQRWNERLFRIMSQDPPPEFQRVTRAQVLRADRQCFLELARVCNGNLKPDASGALPLDKEFEKLEFNASIMYFLLPVKGRGKGAGKKGDRDGAGQGTNGNGHGNGKKRTAGADDAPGKKTKVTRDPIPEALRGMHSRTPDNKPICFNFNLGKCKAGAKCKFKHVCCKPGCYKADAMVDHAAAAPIVPVDILTQGGSFAVNLLVDLAGQAAPSNGGGCKPVLFRACSEVVLGRLYRSLATAMLAFLNVQAPIVPPLEAAQIGTGGQPRKASFSPVPEFKLFMQVPLQSVPKLDGKNRLLEPLSTQGVVVPMGSKLLQPLVSLTAVSGLGVCRTAVNRAREITTAFQRFPLVVSWMHVRKRGLLVLIRMAPFVPAATFSAIAIYSNVCVAQVANPVGDEPLHKRARQDATAPVLAMPRVVTFGVPYTESEFVRAAIKAGHPRSVVSSLPPHLDSCVDLLACSPPHEVIKKRQLWLERWTSRAAEIGANPDPEWGISDPHMHKVLRQKRLQLLDEIIASEGYEDTNLAHDIRAGFDLVGTSPVSNILPGKVTPATLHPDDLRAASTKANEALKTTLGSSGCKEQDEKLWAKTMQEVERGWLLGPYDWSDLPADHVVSHRFPLSQNGKIRPIDDYSRSGVNACVTTLEQPTVDTADVAAAMFAKLCDRLTKAKRSSLIMGRSFDLTAAYRQLCVSSASRQYAVIAVYNPHTQNVALFTQVCLPFGSRASVNGFIRCSRCIQWLATKRLLVPTTSYYDDFIVASPDCLADNTGTTMELLFQLLGWVFDTEGPKADVFSRQVSALGLHFDLSACGEGVVVVDNTSKRKQDIACLVSGVLETKMLPYKQGLELRGKLAFANSQVMGKAGQFALKHLSAHIHAWPFVAKLSDATLQALSFLHQRITEGRPRRITRSLGHPWLVFTDASFEPCYTGGLGGVLISPSGSVRCWFSLPLGEADIRPLLPLKAETGIGELEAIAVVLALQLWFGQLVSSECVIYLDNEGARFSLIKGYSAAWSITKICHAFAVLCEENTILPWCARVPSCSNLADHPSRCNDSPMLPKHLEADASDVRGKFADLVDSIITLS</sequence>
<dbReference type="EMBL" id="CAJNJA010067807">
    <property type="protein sequence ID" value="CAE7892866.1"/>
    <property type="molecule type" value="Genomic_DNA"/>
</dbReference>
<feature type="region of interest" description="Disordered" evidence="3">
    <location>
        <begin position="1169"/>
        <end position="1191"/>
    </location>
</feature>
<feature type="zinc finger region" description="C3H1-type" evidence="2">
    <location>
        <begin position="2627"/>
        <end position="2654"/>
    </location>
</feature>
<dbReference type="Proteomes" id="UP000601435">
    <property type="component" value="Unassembled WGS sequence"/>
</dbReference>
<name>A0A813B655_9DINO</name>
<feature type="region of interest" description="Disordered" evidence="3">
    <location>
        <begin position="2165"/>
        <end position="2208"/>
    </location>
</feature>
<keyword evidence="4" id="KW-0472">Membrane</keyword>
<feature type="transmembrane region" description="Helical" evidence="4">
    <location>
        <begin position="160"/>
        <end position="183"/>
    </location>
</feature>
<dbReference type="GO" id="GO:0008270">
    <property type="term" value="F:zinc ion binding"/>
    <property type="evidence" value="ECO:0007669"/>
    <property type="project" value="UniProtKB-KW"/>
</dbReference>
<evidence type="ECO:0000256" key="2">
    <source>
        <dbReference type="PROSITE-ProRule" id="PRU00723"/>
    </source>
</evidence>
<dbReference type="SUPFAM" id="SSF56349">
    <property type="entry name" value="DNA breaking-rejoining enzymes"/>
    <property type="match status" value="1"/>
</dbReference>
<keyword evidence="4" id="KW-1133">Transmembrane helix</keyword>
<dbReference type="SUPFAM" id="SSF56672">
    <property type="entry name" value="DNA/RNA polymerases"/>
    <property type="match status" value="1"/>
</dbReference>
<feature type="compositionally biased region" description="Polar residues" evidence="3">
    <location>
        <begin position="9"/>
        <end position="26"/>
    </location>
</feature>
<dbReference type="InterPro" id="IPR043502">
    <property type="entry name" value="DNA/RNA_pol_sf"/>
</dbReference>
<accession>A0A813B655</accession>
<feature type="compositionally biased region" description="Gly residues" evidence="3">
    <location>
        <begin position="2581"/>
        <end position="2591"/>
    </location>
</feature>